<name>A0A167MC74_CALVF</name>
<accession>A0A167MC74</accession>
<feature type="transmembrane region" description="Helical" evidence="1">
    <location>
        <begin position="61"/>
        <end position="82"/>
    </location>
</feature>
<dbReference type="OrthoDB" id="3364107at2759"/>
<keyword evidence="1" id="KW-0812">Transmembrane</keyword>
<gene>
    <name evidence="2" type="ORF">CALVIDRAFT_536929</name>
</gene>
<keyword evidence="1" id="KW-1133">Transmembrane helix</keyword>
<evidence type="ECO:0000313" key="2">
    <source>
        <dbReference type="EMBL" id="KZO96561.1"/>
    </source>
</evidence>
<dbReference type="STRING" id="1330018.A0A167MC74"/>
<keyword evidence="3" id="KW-1185">Reference proteome</keyword>
<dbReference type="AlphaFoldDB" id="A0A167MC74"/>
<evidence type="ECO:0000313" key="3">
    <source>
        <dbReference type="Proteomes" id="UP000076738"/>
    </source>
</evidence>
<keyword evidence="1" id="KW-0472">Membrane</keyword>
<protein>
    <recommendedName>
        <fullName evidence="4">MARVEL domain-containing protein</fullName>
    </recommendedName>
</protein>
<proteinExistence type="predicted"/>
<feature type="transmembrane region" description="Helical" evidence="1">
    <location>
        <begin position="32"/>
        <end position="49"/>
    </location>
</feature>
<organism evidence="2 3">
    <name type="scientific">Calocera viscosa (strain TUFC12733)</name>
    <dbReference type="NCBI Taxonomy" id="1330018"/>
    <lineage>
        <taxon>Eukaryota</taxon>
        <taxon>Fungi</taxon>
        <taxon>Dikarya</taxon>
        <taxon>Basidiomycota</taxon>
        <taxon>Agaricomycotina</taxon>
        <taxon>Dacrymycetes</taxon>
        <taxon>Dacrymycetales</taxon>
        <taxon>Dacrymycetaceae</taxon>
        <taxon>Calocera</taxon>
    </lineage>
</organism>
<sequence length="178" mass="19555">MSFATVRRIALFAVILFSIIELGIAASIKDKLGIATGVLSFVAIAASLITENAETPAVMNWIGVELIWTGILWVLWIAAAALGTTQSGGCSSFFHYYQGVYWSYDATYCNRFHVIQAFAFINAFTLLAIFIWNLKVAISAHSLGHTAVWRMPAALYDPRRPYGNSGAMNGKEEHSEQV</sequence>
<dbReference type="Proteomes" id="UP000076738">
    <property type="component" value="Unassembled WGS sequence"/>
</dbReference>
<dbReference type="EMBL" id="KV417283">
    <property type="protein sequence ID" value="KZO96561.1"/>
    <property type="molecule type" value="Genomic_DNA"/>
</dbReference>
<evidence type="ECO:0008006" key="4">
    <source>
        <dbReference type="Google" id="ProtNLM"/>
    </source>
</evidence>
<feature type="transmembrane region" description="Helical" evidence="1">
    <location>
        <begin position="112"/>
        <end position="132"/>
    </location>
</feature>
<reference evidence="2 3" key="1">
    <citation type="journal article" date="2016" name="Mol. Biol. Evol.">
        <title>Comparative Genomics of Early-Diverging Mushroom-Forming Fungi Provides Insights into the Origins of Lignocellulose Decay Capabilities.</title>
        <authorList>
            <person name="Nagy L.G."/>
            <person name="Riley R."/>
            <person name="Tritt A."/>
            <person name="Adam C."/>
            <person name="Daum C."/>
            <person name="Floudas D."/>
            <person name="Sun H."/>
            <person name="Yadav J.S."/>
            <person name="Pangilinan J."/>
            <person name="Larsson K.H."/>
            <person name="Matsuura K."/>
            <person name="Barry K."/>
            <person name="Labutti K."/>
            <person name="Kuo R."/>
            <person name="Ohm R.A."/>
            <person name="Bhattacharya S.S."/>
            <person name="Shirouzu T."/>
            <person name="Yoshinaga Y."/>
            <person name="Martin F.M."/>
            <person name="Grigoriev I.V."/>
            <person name="Hibbett D.S."/>
        </authorList>
    </citation>
    <scope>NUCLEOTIDE SEQUENCE [LARGE SCALE GENOMIC DNA]</scope>
    <source>
        <strain evidence="2 3">TUFC12733</strain>
    </source>
</reference>
<evidence type="ECO:0000256" key="1">
    <source>
        <dbReference type="SAM" id="Phobius"/>
    </source>
</evidence>
<feature type="transmembrane region" description="Helical" evidence="1">
    <location>
        <begin position="9"/>
        <end position="26"/>
    </location>
</feature>